<comment type="caution">
    <text evidence="3">The sequence shown here is derived from an EMBL/GenBank/DDBJ whole genome shotgun (WGS) entry which is preliminary data.</text>
</comment>
<dbReference type="Pfam" id="PF07833">
    <property type="entry name" value="Cu_amine_oxidN1"/>
    <property type="match status" value="1"/>
</dbReference>
<evidence type="ECO:0000313" key="3">
    <source>
        <dbReference type="EMBL" id="RED75135.1"/>
    </source>
</evidence>
<feature type="signal peptide" evidence="1">
    <location>
        <begin position="1"/>
        <end position="26"/>
    </location>
</feature>
<keyword evidence="1" id="KW-0732">Signal</keyword>
<protein>
    <submittedName>
        <fullName evidence="3">Copper amine oxidase-like protein</fullName>
    </submittedName>
</protein>
<dbReference type="OrthoDB" id="2511067at2"/>
<feature type="chain" id="PRO_5017590131" evidence="1">
    <location>
        <begin position="27"/>
        <end position="510"/>
    </location>
</feature>
<feature type="domain" description="Copper amine oxidase-like N-terminal" evidence="2">
    <location>
        <begin position="48"/>
        <end position="152"/>
    </location>
</feature>
<dbReference type="SUPFAM" id="SSF55383">
    <property type="entry name" value="Copper amine oxidase, domain N"/>
    <property type="match status" value="2"/>
</dbReference>
<evidence type="ECO:0000259" key="2">
    <source>
        <dbReference type="Pfam" id="PF07833"/>
    </source>
</evidence>
<gene>
    <name evidence="3" type="ORF">DFP98_117107</name>
</gene>
<sequence length="510" mass="57730">MLIRKWLPAAMFLMCFAFILALSAHAEENDLFDTRETVFKMNDPNALINGKKVVLQVPPTTINNYTFVPLRSVSDAIGANLTRKSDEIRLSYEGVTVEITVGRAEAFVQSNPVRLEQPPVVIKGTTMVPLRFIVNSLGLDLRYEPSTKEIRISSKIKKTPEPIDEDQPGNKKDVEEEAPVVRPRMENLTVDYLSANHSNLKSLDKIRLYSFGNTSIAAAKDNQVYILNRDPNKGYQIKKYDPNSADKMSVVASIDERFNFEYSVRDKYKINFSYGEFVPKKLVYNDASDTLYLLGESAAMYPDKLRLAVFSITPEVKMVTYQLENSGFYKLEDSFFSTLDDKTFYYGEPYSKMIYSANRGQALELVNSSPTSDKTQLISTMKDGVLYVYDKKSSTIFKWTGTGLVKHAQIAIHSDSVMHVAASFGYFYLLDDRRVVHRVTSDGKMESYAELGKASFNPGILGVPETSNWKLFGNERLLLDRYTLHMSTDSNGNLFLFDDGILIRVNVYPS</sequence>
<dbReference type="EMBL" id="QRDZ01000017">
    <property type="protein sequence ID" value="RED75135.1"/>
    <property type="molecule type" value="Genomic_DNA"/>
</dbReference>
<dbReference type="RefSeq" id="WP_116062557.1">
    <property type="nucleotide sequence ID" value="NZ_QRDZ01000017.1"/>
</dbReference>
<dbReference type="InterPro" id="IPR036582">
    <property type="entry name" value="Mao_N_sf"/>
</dbReference>
<evidence type="ECO:0000256" key="1">
    <source>
        <dbReference type="SAM" id="SignalP"/>
    </source>
</evidence>
<reference evidence="3 4" key="1">
    <citation type="submission" date="2018-07" db="EMBL/GenBank/DDBJ databases">
        <title>Genomic Encyclopedia of Type Strains, Phase III (KMG-III): the genomes of soil and plant-associated and newly described type strains.</title>
        <authorList>
            <person name="Whitman W."/>
        </authorList>
    </citation>
    <scope>NUCLEOTIDE SEQUENCE [LARGE SCALE GENOMIC DNA]</scope>
    <source>
        <strain evidence="3 4">CECT 7287</strain>
    </source>
</reference>
<proteinExistence type="predicted"/>
<dbReference type="Proteomes" id="UP000256977">
    <property type="component" value="Unassembled WGS sequence"/>
</dbReference>
<evidence type="ECO:0000313" key="4">
    <source>
        <dbReference type="Proteomes" id="UP000256977"/>
    </source>
</evidence>
<dbReference type="AlphaFoldDB" id="A0A3D9JMB9"/>
<dbReference type="InterPro" id="IPR012854">
    <property type="entry name" value="Cu_amine_oxidase-like_N"/>
</dbReference>
<dbReference type="Gene3D" id="3.30.457.10">
    <property type="entry name" value="Copper amine oxidase-like, N-terminal domain"/>
    <property type="match status" value="2"/>
</dbReference>
<keyword evidence="4" id="KW-1185">Reference proteome</keyword>
<name>A0A3D9JMB9_9BACL</name>
<accession>A0A3D9JMB9</accession>
<organism evidence="3 4">
    <name type="scientific">Cohnella phaseoli</name>
    <dbReference type="NCBI Taxonomy" id="456490"/>
    <lineage>
        <taxon>Bacteria</taxon>
        <taxon>Bacillati</taxon>
        <taxon>Bacillota</taxon>
        <taxon>Bacilli</taxon>
        <taxon>Bacillales</taxon>
        <taxon>Paenibacillaceae</taxon>
        <taxon>Cohnella</taxon>
    </lineage>
</organism>